<evidence type="ECO:0000256" key="1">
    <source>
        <dbReference type="SAM" id="MobiDB-lite"/>
    </source>
</evidence>
<reference evidence="2 3" key="1">
    <citation type="submission" date="2012-12" db="EMBL/GenBank/DDBJ databases">
        <title>Novel taxa of Listeriaceae from agricultural environments in the United States.</title>
        <authorList>
            <person name="den Bakker H.C."/>
            <person name="Allred A."/>
            <person name="Warchocki S."/>
            <person name="Wright E.M."/>
            <person name="Burrell A."/>
            <person name="Nightingale K.K."/>
            <person name="Kephart D."/>
            <person name="Wiedmann M."/>
        </authorList>
    </citation>
    <scope>NUCLEOTIDE SEQUENCE [LARGE SCALE GENOMIC DNA]</scope>
    <source>
        <strain evidence="2 3">FSL S10-1203</strain>
    </source>
</reference>
<dbReference type="Proteomes" id="UP000019241">
    <property type="component" value="Unassembled WGS sequence"/>
</dbReference>
<sequence length="152" mass="17256">MIKMQKYIMAGATLILLSLLLIGCGKDDDQLSDQEKAEQFGKMMEPKMEERIHAEDYNSFVKSIHFNKAKIDPLGGITVDGYVNDTTDYDFTFFLNHQDKNDVSSFGFSDELAKKMGNFDKSEPAPLPSKESTFNEKYPGTSLRNLHQRSND</sequence>
<keyword evidence="2" id="KW-0449">Lipoprotein</keyword>
<evidence type="ECO:0000313" key="2">
    <source>
        <dbReference type="EMBL" id="EUJ43254.1"/>
    </source>
</evidence>
<organism evidence="2 3">
    <name type="scientific">Listeria fleischmannii FSL S10-1203</name>
    <dbReference type="NCBI Taxonomy" id="1265822"/>
    <lineage>
        <taxon>Bacteria</taxon>
        <taxon>Bacillati</taxon>
        <taxon>Bacillota</taxon>
        <taxon>Bacilli</taxon>
        <taxon>Bacillales</taxon>
        <taxon>Listeriaceae</taxon>
        <taxon>Listeria</taxon>
    </lineage>
</organism>
<dbReference type="PROSITE" id="PS51257">
    <property type="entry name" value="PROKAR_LIPOPROTEIN"/>
    <property type="match status" value="1"/>
</dbReference>
<proteinExistence type="predicted"/>
<dbReference type="PATRIC" id="fig|1265822.4.peg.4214"/>
<accession>W7CUB8</accession>
<feature type="region of interest" description="Disordered" evidence="1">
    <location>
        <begin position="117"/>
        <end position="152"/>
    </location>
</feature>
<dbReference type="EMBL" id="AODM01000099">
    <property type="protein sequence ID" value="EUJ43254.1"/>
    <property type="molecule type" value="Genomic_DNA"/>
</dbReference>
<dbReference type="Pfam" id="PF07252">
    <property type="entry name" value="DUF1433"/>
    <property type="match status" value="1"/>
</dbReference>
<evidence type="ECO:0000313" key="3">
    <source>
        <dbReference type="Proteomes" id="UP000019241"/>
    </source>
</evidence>
<gene>
    <name evidence="2" type="ORF">MCOL2_20588</name>
</gene>
<dbReference type="Gene3D" id="3.10.450.130">
    <property type="entry name" value="folded 79 residue fragment of lin0334 like domains"/>
    <property type="match status" value="1"/>
</dbReference>
<comment type="caution">
    <text evidence="2">The sequence shown here is derived from an EMBL/GenBank/DDBJ whole genome shotgun (WGS) entry which is preliminary data.</text>
</comment>
<dbReference type="InterPro" id="IPR009881">
    <property type="entry name" value="DUF1433"/>
</dbReference>
<dbReference type="AlphaFoldDB" id="W7CUB8"/>
<protein>
    <submittedName>
        <fullName evidence="2">Lipoprotein</fullName>
    </submittedName>
</protein>
<name>W7CUB8_9LIST</name>
<dbReference type="RefSeq" id="WP_036065611.1">
    <property type="nucleotide sequence ID" value="NZ_AODM01000099.1"/>
</dbReference>